<dbReference type="EMBL" id="JBIAMX010000009">
    <property type="protein sequence ID" value="MFF0544440.1"/>
    <property type="molecule type" value="Genomic_DNA"/>
</dbReference>
<dbReference type="Proteomes" id="UP001601444">
    <property type="component" value="Unassembled WGS sequence"/>
</dbReference>
<evidence type="ECO:0000313" key="3">
    <source>
        <dbReference type="Proteomes" id="UP001601444"/>
    </source>
</evidence>
<dbReference type="SUPFAM" id="SSF55729">
    <property type="entry name" value="Acyl-CoA N-acyltransferases (Nat)"/>
    <property type="match status" value="1"/>
</dbReference>
<evidence type="ECO:0000313" key="2">
    <source>
        <dbReference type="EMBL" id="MFF0544440.1"/>
    </source>
</evidence>
<keyword evidence="2" id="KW-0808">Transferase</keyword>
<dbReference type="Gene3D" id="3.40.630.30">
    <property type="match status" value="1"/>
</dbReference>
<evidence type="ECO:0000259" key="1">
    <source>
        <dbReference type="PROSITE" id="PS51186"/>
    </source>
</evidence>
<sequence length="203" mass="21586">MARSAAVQPAERGDADVAARVLAAAFQEDPVMSWILPDARRRSAGLPHFFRAAARHLFLPAGGSALARGADGAVAGAALWTPPGTWPVGAGAQVRALPGMLRGFGRRIGAGKRVGDLLEHHHPAEPHWYLAMIGTSPAARGAGHGYALMRAGLDRADADRAPAYLESSNPANVPYYERFGFDVLDEIVVPGGPPLWRMWRAAR</sequence>
<dbReference type="InterPro" id="IPR016181">
    <property type="entry name" value="Acyl_CoA_acyltransferase"/>
</dbReference>
<dbReference type="Pfam" id="PF00583">
    <property type="entry name" value="Acetyltransf_1"/>
    <property type="match status" value="1"/>
</dbReference>
<dbReference type="EC" id="2.3.-.-" evidence="2"/>
<dbReference type="GO" id="GO:0016746">
    <property type="term" value="F:acyltransferase activity"/>
    <property type="evidence" value="ECO:0007669"/>
    <property type="project" value="UniProtKB-KW"/>
</dbReference>
<comment type="caution">
    <text evidence="2">The sequence shown here is derived from an EMBL/GenBank/DDBJ whole genome shotgun (WGS) entry which is preliminary data.</text>
</comment>
<gene>
    <name evidence="2" type="ORF">ACFYTF_16540</name>
</gene>
<dbReference type="InterPro" id="IPR000182">
    <property type="entry name" value="GNAT_dom"/>
</dbReference>
<keyword evidence="2" id="KW-0012">Acyltransferase</keyword>
<dbReference type="CDD" id="cd04301">
    <property type="entry name" value="NAT_SF"/>
    <property type="match status" value="1"/>
</dbReference>
<organism evidence="2 3">
    <name type="scientific">Nocardia thailandica</name>
    <dbReference type="NCBI Taxonomy" id="257275"/>
    <lineage>
        <taxon>Bacteria</taxon>
        <taxon>Bacillati</taxon>
        <taxon>Actinomycetota</taxon>
        <taxon>Actinomycetes</taxon>
        <taxon>Mycobacteriales</taxon>
        <taxon>Nocardiaceae</taxon>
        <taxon>Nocardia</taxon>
    </lineage>
</organism>
<accession>A0ABW6PQD0</accession>
<keyword evidence="3" id="KW-1185">Reference proteome</keyword>
<name>A0ABW6PQD0_9NOCA</name>
<protein>
    <submittedName>
        <fullName evidence="2">GNAT family N-acetyltransferase</fullName>
        <ecNumber evidence="2">2.3.-.-</ecNumber>
    </submittedName>
</protein>
<reference evidence="2 3" key="1">
    <citation type="submission" date="2024-10" db="EMBL/GenBank/DDBJ databases">
        <title>The Natural Products Discovery Center: Release of the First 8490 Sequenced Strains for Exploring Actinobacteria Biosynthetic Diversity.</title>
        <authorList>
            <person name="Kalkreuter E."/>
            <person name="Kautsar S.A."/>
            <person name="Yang D."/>
            <person name="Bader C.D."/>
            <person name="Teijaro C.N."/>
            <person name="Fluegel L."/>
            <person name="Davis C.M."/>
            <person name="Simpson J.R."/>
            <person name="Lauterbach L."/>
            <person name="Steele A.D."/>
            <person name="Gui C."/>
            <person name="Meng S."/>
            <person name="Li G."/>
            <person name="Viehrig K."/>
            <person name="Ye F."/>
            <person name="Su P."/>
            <person name="Kiefer A.F."/>
            <person name="Nichols A."/>
            <person name="Cepeda A.J."/>
            <person name="Yan W."/>
            <person name="Fan B."/>
            <person name="Jiang Y."/>
            <person name="Adhikari A."/>
            <person name="Zheng C.-J."/>
            <person name="Schuster L."/>
            <person name="Cowan T.M."/>
            <person name="Smanski M.J."/>
            <person name="Chevrette M.G."/>
            <person name="De Carvalho L.P.S."/>
            <person name="Shen B."/>
        </authorList>
    </citation>
    <scope>NUCLEOTIDE SEQUENCE [LARGE SCALE GENOMIC DNA]</scope>
    <source>
        <strain evidence="2 3">NPDC004045</strain>
    </source>
</reference>
<dbReference type="RefSeq" id="WP_387700990.1">
    <property type="nucleotide sequence ID" value="NZ_JBIAMX010000009.1"/>
</dbReference>
<proteinExistence type="predicted"/>
<dbReference type="PROSITE" id="PS51186">
    <property type="entry name" value="GNAT"/>
    <property type="match status" value="1"/>
</dbReference>
<dbReference type="PANTHER" id="PTHR42791:SF1">
    <property type="entry name" value="N-ACETYLTRANSFERASE DOMAIN-CONTAINING PROTEIN"/>
    <property type="match status" value="1"/>
</dbReference>
<dbReference type="PANTHER" id="PTHR42791">
    <property type="entry name" value="GNAT FAMILY ACETYLTRANSFERASE"/>
    <property type="match status" value="1"/>
</dbReference>
<dbReference type="InterPro" id="IPR052523">
    <property type="entry name" value="Trichothecene_AcTrans"/>
</dbReference>
<feature type="domain" description="N-acetyltransferase" evidence="1">
    <location>
        <begin position="5"/>
        <end position="203"/>
    </location>
</feature>